<dbReference type="EMBL" id="SAVA01000002">
    <property type="protein sequence ID" value="RWR53739.1"/>
    <property type="molecule type" value="Genomic_DNA"/>
</dbReference>
<name>A0A3S4MJ57_9RHOB</name>
<dbReference type="SUPFAM" id="SSF159238">
    <property type="entry name" value="SO1590-like"/>
    <property type="match status" value="1"/>
</dbReference>
<dbReference type="Pfam" id="PF11528">
    <property type="entry name" value="DUF3224"/>
    <property type="match status" value="1"/>
</dbReference>
<dbReference type="AlphaFoldDB" id="A0A3S4MJ57"/>
<gene>
    <name evidence="1" type="ORF">EOW66_03715</name>
</gene>
<dbReference type="InterPro" id="IPR023159">
    <property type="entry name" value="SO1590-like_sf"/>
</dbReference>
<evidence type="ECO:0000313" key="1">
    <source>
        <dbReference type="EMBL" id="RWR53739.1"/>
    </source>
</evidence>
<proteinExistence type="predicted"/>
<reference evidence="2" key="1">
    <citation type="submission" date="2019-01" db="EMBL/GenBank/DDBJ databases">
        <title>Sinorhodobacter populi sp. nov. isolated from the symptomatic bark tissue of Populus euramericana canker.</title>
        <authorList>
            <person name="Li Y."/>
        </authorList>
    </citation>
    <scope>NUCLEOTIDE SEQUENCE [LARGE SCALE GENOMIC DNA]</scope>
    <source>
        <strain evidence="2">CGMCC 1.12963</strain>
    </source>
</reference>
<sequence>MRADATFSADGFQPANLSPQPSIETALPVSVAVMVKHFFGEIDGTSATIFTSAFDHSKKMGTYVAMESFEGDVQGKFGSFNFIHSASTISGSREDEMFRIVDGSGIRDFLGIPGSGGIAVDEDGTHRIWLEYQI</sequence>
<accession>A0A3S4MJ57</accession>
<protein>
    <submittedName>
        <fullName evidence="1">DUF3224 domain-containing protein</fullName>
    </submittedName>
</protein>
<comment type="caution">
    <text evidence="1">The sequence shown here is derived from an EMBL/GenBank/DDBJ whole genome shotgun (WGS) entry which is preliminary data.</text>
</comment>
<reference evidence="1 2" key="2">
    <citation type="submission" date="2019-01" db="EMBL/GenBank/DDBJ databases">
        <title>Sinorhodobacter populi sp. nov. isolated from the symptomatic bark tissue of Populus euramericana canker.</title>
        <authorList>
            <person name="Xu G."/>
        </authorList>
    </citation>
    <scope>NUCLEOTIDE SEQUENCE [LARGE SCALE GENOMIC DNA]</scope>
    <source>
        <strain evidence="1 2">CGMCC 1.12963</strain>
    </source>
</reference>
<dbReference type="InterPro" id="IPR021607">
    <property type="entry name" value="DUF3224"/>
</dbReference>
<dbReference type="RefSeq" id="WP_128154951.1">
    <property type="nucleotide sequence ID" value="NZ_JBHSOM010000016.1"/>
</dbReference>
<evidence type="ECO:0000313" key="2">
    <source>
        <dbReference type="Proteomes" id="UP000288071"/>
    </source>
</evidence>
<dbReference type="Proteomes" id="UP000288071">
    <property type="component" value="Unassembled WGS sequence"/>
</dbReference>
<keyword evidence="2" id="KW-1185">Reference proteome</keyword>
<dbReference type="Gene3D" id="2.40.350.10">
    <property type="entry name" value="SO1590-like"/>
    <property type="match status" value="1"/>
</dbReference>
<organism evidence="1 2">
    <name type="scientific">Paenirhodobacter huangdaonensis</name>
    <dbReference type="NCBI Taxonomy" id="2501515"/>
    <lineage>
        <taxon>Bacteria</taxon>
        <taxon>Pseudomonadati</taxon>
        <taxon>Pseudomonadota</taxon>
        <taxon>Alphaproteobacteria</taxon>
        <taxon>Rhodobacterales</taxon>
        <taxon>Rhodobacter group</taxon>
        <taxon>Paenirhodobacter</taxon>
    </lineage>
</organism>